<dbReference type="Proteomes" id="UP000824120">
    <property type="component" value="Chromosome 5"/>
</dbReference>
<reference evidence="2 3" key="1">
    <citation type="submission" date="2020-09" db="EMBL/GenBank/DDBJ databases">
        <title>De no assembly of potato wild relative species, Solanum commersonii.</title>
        <authorList>
            <person name="Cho K."/>
        </authorList>
    </citation>
    <scope>NUCLEOTIDE SEQUENCE [LARGE SCALE GENOMIC DNA]</scope>
    <source>
        <strain evidence="2">LZ3.2</strain>
        <tissue evidence="2">Leaf</tissue>
    </source>
</reference>
<protein>
    <submittedName>
        <fullName evidence="2">Uncharacterized protein</fullName>
    </submittedName>
</protein>
<comment type="caution">
    <text evidence="2">The sequence shown here is derived from an EMBL/GenBank/DDBJ whole genome shotgun (WGS) entry which is preliminary data.</text>
</comment>
<feature type="compositionally biased region" description="Polar residues" evidence="1">
    <location>
        <begin position="47"/>
        <end position="65"/>
    </location>
</feature>
<feature type="region of interest" description="Disordered" evidence="1">
    <location>
        <begin position="1"/>
        <end position="115"/>
    </location>
</feature>
<sequence length="115" mass="12986">MQQPRNNPSTSKPAQSSCESRLAAQKIDPTPPRSFLLHASEAETQKQTRTIPTINSNVHNAGHQTETNRYRTETGRFDRVVDQYRNEPDRNNWDGGSVSSRPTIYRDGSERNGMG</sequence>
<gene>
    <name evidence="2" type="ORF">H5410_026140</name>
</gene>
<evidence type="ECO:0000313" key="3">
    <source>
        <dbReference type="Proteomes" id="UP000824120"/>
    </source>
</evidence>
<feature type="compositionally biased region" description="Basic and acidic residues" evidence="1">
    <location>
        <begin position="66"/>
        <end position="92"/>
    </location>
</feature>
<name>A0A9J5YXW8_SOLCO</name>
<accession>A0A9J5YXW8</accession>
<evidence type="ECO:0000256" key="1">
    <source>
        <dbReference type="SAM" id="MobiDB-lite"/>
    </source>
</evidence>
<organism evidence="2 3">
    <name type="scientific">Solanum commersonii</name>
    <name type="common">Commerson's wild potato</name>
    <name type="synonym">Commerson's nightshade</name>
    <dbReference type="NCBI Taxonomy" id="4109"/>
    <lineage>
        <taxon>Eukaryota</taxon>
        <taxon>Viridiplantae</taxon>
        <taxon>Streptophyta</taxon>
        <taxon>Embryophyta</taxon>
        <taxon>Tracheophyta</taxon>
        <taxon>Spermatophyta</taxon>
        <taxon>Magnoliopsida</taxon>
        <taxon>eudicotyledons</taxon>
        <taxon>Gunneridae</taxon>
        <taxon>Pentapetalae</taxon>
        <taxon>asterids</taxon>
        <taxon>lamiids</taxon>
        <taxon>Solanales</taxon>
        <taxon>Solanaceae</taxon>
        <taxon>Solanoideae</taxon>
        <taxon>Solaneae</taxon>
        <taxon>Solanum</taxon>
    </lineage>
</organism>
<feature type="compositionally biased region" description="Polar residues" evidence="1">
    <location>
        <begin position="1"/>
        <end position="19"/>
    </location>
</feature>
<dbReference type="EMBL" id="JACXVP010000005">
    <property type="protein sequence ID" value="KAG5604648.1"/>
    <property type="molecule type" value="Genomic_DNA"/>
</dbReference>
<keyword evidence="3" id="KW-1185">Reference proteome</keyword>
<evidence type="ECO:0000313" key="2">
    <source>
        <dbReference type="EMBL" id="KAG5604648.1"/>
    </source>
</evidence>
<proteinExistence type="predicted"/>
<dbReference type="AlphaFoldDB" id="A0A9J5YXW8"/>